<sequence length="271" mass="31128">MLEKRTDTVLPAPVSHSHEKGILFRMPTAWLRRRKTMMVLLAMLTLTCFWFWMHTAPWMSVSSSSKRAPIDPDIRKLLREVPGAIPGKTPKRTDVGRQGMPYPSKEELTMLLIEQMQDPEFRVDHGVWNEWRHWLKDGATWPDDAHIQFLTQLKQVSSSGLDDLRLYLESPIGWEMKHLHVAPLTVFSKSYCPYSKAAKALLHEYGATYTAYDVDLRPDAHPIQPLLWYLTGHRTYPKVMTGQKLLGGNDRLQELHERGLLRGILHGAGAL</sequence>
<dbReference type="SUPFAM" id="SSF52833">
    <property type="entry name" value="Thioredoxin-like"/>
    <property type="match status" value="1"/>
</dbReference>
<name>A0A0M9VR10_9BASI</name>
<dbReference type="GO" id="GO:0005634">
    <property type="term" value="C:nucleus"/>
    <property type="evidence" value="ECO:0007669"/>
    <property type="project" value="TreeGrafter"/>
</dbReference>
<dbReference type="InterPro" id="IPR002109">
    <property type="entry name" value="Glutaredoxin"/>
</dbReference>
<dbReference type="EMBL" id="LGAV01000001">
    <property type="protein sequence ID" value="KOS16073.1"/>
    <property type="molecule type" value="Genomic_DNA"/>
</dbReference>
<dbReference type="GO" id="GO:0034599">
    <property type="term" value="P:cellular response to oxidative stress"/>
    <property type="evidence" value="ECO:0007669"/>
    <property type="project" value="TreeGrafter"/>
</dbReference>
<dbReference type="GO" id="GO:0005737">
    <property type="term" value="C:cytoplasm"/>
    <property type="evidence" value="ECO:0007669"/>
    <property type="project" value="TreeGrafter"/>
</dbReference>
<dbReference type="Proteomes" id="UP000037751">
    <property type="component" value="Unassembled WGS sequence"/>
</dbReference>
<dbReference type="RefSeq" id="XP_017993705.1">
    <property type="nucleotide sequence ID" value="XM_018137894.1"/>
</dbReference>
<feature type="domain" description="Glutaredoxin" evidence="2">
    <location>
        <begin position="185"/>
        <end position="245"/>
    </location>
</feature>
<evidence type="ECO:0000313" key="4">
    <source>
        <dbReference type="Proteomes" id="UP000037751"/>
    </source>
</evidence>
<dbReference type="OrthoDB" id="423313at2759"/>
<dbReference type="PANTHER" id="PTHR45694">
    <property type="entry name" value="GLUTAREDOXIN 2"/>
    <property type="match status" value="1"/>
</dbReference>
<dbReference type="AlphaFoldDB" id="A0A0M9VR10"/>
<dbReference type="STRING" id="77020.A0A0M9VR10"/>
<dbReference type="VEuPathDB" id="FungiDB:Malapachy_3424"/>
<organism evidence="3 4">
    <name type="scientific">Malassezia pachydermatis</name>
    <dbReference type="NCBI Taxonomy" id="77020"/>
    <lineage>
        <taxon>Eukaryota</taxon>
        <taxon>Fungi</taxon>
        <taxon>Dikarya</taxon>
        <taxon>Basidiomycota</taxon>
        <taxon>Ustilaginomycotina</taxon>
        <taxon>Malasseziomycetes</taxon>
        <taxon>Malasseziales</taxon>
        <taxon>Malasseziaceae</taxon>
        <taxon>Malassezia</taxon>
    </lineage>
</organism>
<protein>
    <submittedName>
        <fullName evidence="3">Putative glutaredoxin</fullName>
    </submittedName>
</protein>
<dbReference type="Pfam" id="PF00462">
    <property type="entry name" value="Glutaredoxin"/>
    <property type="match status" value="1"/>
</dbReference>
<dbReference type="PROSITE" id="PS51354">
    <property type="entry name" value="GLUTAREDOXIN_2"/>
    <property type="match status" value="1"/>
</dbReference>
<keyword evidence="1" id="KW-1133">Transmembrane helix</keyword>
<dbReference type="CDD" id="cd03419">
    <property type="entry name" value="GRX_GRXh_1_2_like"/>
    <property type="match status" value="1"/>
</dbReference>
<dbReference type="Gene3D" id="3.40.30.10">
    <property type="entry name" value="Glutaredoxin"/>
    <property type="match status" value="1"/>
</dbReference>
<evidence type="ECO:0000313" key="3">
    <source>
        <dbReference type="EMBL" id="KOS16073.1"/>
    </source>
</evidence>
<keyword evidence="1" id="KW-0812">Transmembrane</keyword>
<dbReference type="GO" id="GO:0015038">
    <property type="term" value="F:glutathione disulfide oxidoreductase activity"/>
    <property type="evidence" value="ECO:0007669"/>
    <property type="project" value="TreeGrafter"/>
</dbReference>
<evidence type="ECO:0000256" key="1">
    <source>
        <dbReference type="SAM" id="Phobius"/>
    </source>
</evidence>
<keyword evidence="1" id="KW-0472">Membrane</keyword>
<dbReference type="PRINTS" id="PR00160">
    <property type="entry name" value="GLUTAREDOXIN"/>
</dbReference>
<dbReference type="InterPro" id="IPR014025">
    <property type="entry name" value="Glutaredoxin_subgr"/>
</dbReference>
<proteinExistence type="predicted"/>
<accession>A0A0M9VR10</accession>
<evidence type="ECO:0000259" key="2">
    <source>
        <dbReference type="Pfam" id="PF00462"/>
    </source>
</evidence>
<dbReference type="PANTHER" id="PTHR45694:SF18">
    <property type="entry name" value="GLUTAREDOXIN-1-RELATED"/>
    <property type="match status" value="1"/>
</dbReference>
<dbReference type="GeneID" id="28729770"/>
<gene>
    <name evidence="3" type="ORF">Malapachy_3424</name>
</gene>
<dbReference type="InterPro" id="IPR036249">
    <property type="entry name" value="Thioredoxin-like_sf"/>
</dbReference>
<feature type="transmembrane region" description="Helical" evidence="1">
    <location>
        <begin position="36"/>
        <end position="53"/>
    </location>
</feature>
<comment type="caution">
    <text evidence="3">The sequence shown here is derived from an EMBL/GenBank/DDBJ whole genome shotgun (WGS) entry which is preliminary data.</text>
</comment>
<reference evidence="3 4" key="1">
    <citation type="submission" date="2015-07" db="EMBL/GenBank/DDBJ databases">
        <title>Draft Genome Sequence of Malassezia furfur CBS1878 and Malassezia pachydermatis CBS1879.</title>
        <authorList>
            <person name="Triana S."/>
            <person name="Ohm R."/>
            <person name="Gonzalez A."/>
            <person name="DeCock H."/>
            <person name="Restrepo S."/>
            <person name="Celis A."/>
        </authorList>
    </citation>
    <scope>NUCLEOTIDE SEQUENCE [LARGE SCALE GENOMIC DNA]</scope>
    <source>
        <strain evidence="3 4">CBS 1879</strain>
    </source>
</reference>
<keyword evidence="4" id="KW-1185">Reference proteome</keyword>